<keyword evidence="6" id="KW-0067">ATP-binding</keyword>
<dbReference type="Pfam" id="PF00270">
    <property type="entry name" value="DEAD"/>
    <property type="match status" value="1"/>
</dbReference>
<dbReference type="PROSITE" id="PS51192">
    <property type="entry name" value="HELICASE_ATP_BIND_1"/>
    <property type="match status" value="1"/>
</dbReference>
<evidence type="ECO:0000256" key="5">
    <source>
        <dbReference type="ARBA" id="ARBA00022806"/>
    </source>
</evidence>
<evidence type="ECO:0000256" key="9">
    <source>
        <dbReference type="ARBA" id="ARBA00023125"/>
    </source>
</evidence>
<dbReference type="RefSeq" id="WP_342593019.1">
    <property type="nucleotide sequence ID" value="NZ_JAGGLV010000010.1"/>
</dbReference>
<dbReference type="InterPro" id="IPR010614">
    <property type="entry name" value="RAD3-like_helicase_DEAD"/>
</dbReference>
<dbReference type="SMART" id="SM00487">
    <property type="entry name" value="DEXDc"/>
    <property type="match status" value="1"/>
</dbReference>
<dbReference type="PANTHER" id="PTHR11472">
    <property type="entry name" value="DNA REPAIR DEAD HELICASE RAD3/XP-D SUBFAMILY MEMBER"/>
    <property type="match status" value="1"/>
</dbReference>
<gene>
    <name evidence="16" type="ORF">J2Z70_003375</name>
</gene>
<comment type="similarity">
    <text evidence="11">Belongs to the helicase family. DinG subfamily.</text>
</comment>
<comment type="cofactor">
    <cofactor evidence="1">
        <name>[4Fe-4S] cluster</name>
        <dbReference type="ChEBI" id="CHEBI:49883"/>
    </cofactor>
</comment>
<dbReference type="InterPro" id="IPR027417">
    <property type="entry name" value="P-loop_NTPase"/>
</dbReference>
<keyword evidence="5 16" id="KW-0347">Helicase</keyword>
<dbReference type="Gene3D" id="3.40.50.300">
    <property type="entry name" value="P-loop containing nucleotide triphosphate hydrolases"/>
    <property type="match status" value="2"/>
</dbReference>
<dbReference type="InterPro" id="IPR011545">
    <property type="entry name" value="DEAD/DEAH_box_helicase_dom"/>
</dbReference>
<keyword evidence="9" id="KW-0238">DNA-binding</keyword>
<dbReference type="InterPro" id="IPR006555">
    <property type="entry name" value="ATP-dep_Helicase_C"/>
</dbReference>
<keyword evidence="2" id="KW-0479">Metal-binding</keyword>
<keyword evidence="4 16" id="KW-0378">Hydrolase</keyword>
<dbReference type="EC" id="5.6.2.3" evidence="12"/>
<evidence type="ECO:0000256" key="11">
    <source>
        <dbReference type="ARBA" id="ARBA00038058"/>
    </source>
</evidence>
<dbReference type="Pfam" id="PF13307">
    <property type="entry name" value="Helicase_C_2"/>
    <property type="match status" value="1"/>
</dbReference>
<evidence type="ECO:0000256" key="1">
    <source>
        <dbReference type="ARBA" id="ARBA00001966"/>
    </source>
</evidence>
<evidence type="ECO:0000256" key="10">
    <source>
        <dbReference type="ARBA" id="ARBA00023235"/>
    </source>
</evidence>
<organism evidence="16 17">
    <name type="scientific">Paenibacillus silagei</name>
    <dbReference type="NCBI Taxonomy" id="1670801"/>
    <lineage>
        <taxon>Bacteria</taxon>
        <taxon>Bacillati</taxon>
        <taxon>Bacillota</taxon>
        <taxon>Bacilli</taxon>
        <taxon>Bacillales</taxon>
        <taxon>Paenibacillaceae</taxon>
        <taxon>Paenibacillus</taxon>
    </lineage>
</organism>
<dbReference type="InterPro" id="IPR045028">
    <property type="entry name" value="DinG/Rad3-like"/>
</dbReference>
<dbReference type="Proteomes" id="UP000773462">
    <property type="component" value="Unassembled WGS sequence"/>
</dbReference>
<name>A0ABS4NT41_9BACL</name>
<dbReference type="InterPro" id="IPR014013">
    <property type="entry name" value="Helic_SF1/SF2_ATP-bd_DinG/Rad3"/>
</dbReference>
<keyword evidence="8" id="KW-0411">Iron-sulfur</keyword>
<evidence type="ECO:0000313" key="17">
    <source>
        <dbReference type="Proteomes" id="UP000773462"/>
    </source>
</evidence>
<keyword evidence="10" id="KW-0413">Isomerase</keyword>
<dbReference type="EMBL" id="JAGGLV010000010">
    <property type="protein sequence ID" value="MBP2113216.1"/>
    <property type="molecule type" value="Genomic_DNA"/>
</dbReference>
<keyword evidence="17" id="KW-1185">Reference proteome</keyword>
<evidence type="ECO:0000256" key="2">
    <source>
        <dbReference type="ARBA" id="ARBA00022723"/>
    </source>
</evidence>
<proteinExistence type="inferred from homology"/>
<evidence type="ECO:0000256" key="12">
    <source>
        <dbReference type="ARBA" id="ARBA00044969"/>
    </source>
</evidence>
<evidence type="ECO:0000256" key="8">
    <source>
        <dbReference type="ARBA" id="ARBA00023014"/>
    </source>
</evidence>
<evidence type="ECO:0000256" key="3">
    <source>
        <dbReference type="ARBA" id="ARBA00022741"/>
    </source>
</evidence>
<comment type="catalytic activity">
    <reaction evidence="13">
        <text>ATP + H2O = ADP + phosphate + H(+)</text>
        <dbReference type="Rhea" id="RHEA:13065"/>
        <dbReference type="ChEBI" id="CHEBI:15377"/>
        <dbReference type="ChEBI" id="CHEBI:15378"/>
        <dbReference type="ChEBI" id="CHEBI:30616"/>
        <dbReference type="ChEBI" id="CHEBI:43474"/>
        <dbReference type="ChEBI" id="CHEBI:456216"/>
        <dbReference type="EC" id="5.6.2.3"/>
    </reaction>
</comment>
<evidence type="ECO:0000256" key="6">
    <source>
        <dbReference type="ARBA" id="ARBA00022840"/>
    </source>
</evidence>
<dbReference type="GO" id="GO:0003678">
    <property type="term" value="F:DNA helicase activity"/>
    <property type="evidence" value="ECO:0007669"/>
    <property type="project" value="UniProtKB-EC"/>
</dbReference>
<feature type="domain" description="Helicase ATP-binding" evidence="14">
    <location>
        <begin position="68"/>
        <end position="301"/>
    </location>
</feature>
<dbReference type="PROSITE" id="PS51193">
    <property type="entry name" value="HELICASE_ATP_BIND_2"/>
    <property type="match status" value="1"/>
</dbReference>
<keyword evidence="7" id="KW-0408">Iron</keyword>
<keyword evidence="3" id="KW-0547">Nucleotide-binding</keyword>
<evidence type="ECO:0000256" key="13">
    <source>
        <dbReference type="ARBA" id="ARBA00048954"/>
    </source>
</evidence>
<sequence length="684" mass="77024">MKPIKPYISGKGAVVINWLNDLYKLQKQEPAKNAEPALVNAIFRMYDRFKRLGLTERLGQQDMSLDIADAYVHGRNAMIEAGVGIGKSFAYLIPGLLINQLSRQPVIIATSSIQLSEQIHKDLRFIGSRLGFSMVRSVVGKGMGQYACRYRAADLFPSGESGSPLTVMAERILNAEINERADLKGGVSDALWSNVCVTDCKFEHCHYKHTCAFYDMRAKINAGPGEMDIIIVNQDLLIRDLIKKKEGTKGLITERPALIIIDEAHNLEAKVRDAQTLEFTFRQISRVLEDAMQLLFKQSADRSLMKSCQFVRRCAKELFRQIEADLLHTAKQDTDRIKVSAITGVPLQQAVQILQEFCLSLSVLTSRHEREIDNTFEAVNGMIDLFQVLAGTEDNYLLWASQPRGEAAVSICPKGISQFLKYSLFSGKTSVILTSATLSQSGGTLEEQYAYLSRSLGYRGEYMERQASPFDYDNHTMMYIAKDVPYYNHHNREAYLEAAYKELLRLCNVTDGRTLVLFSAKEDMKYIHKKLSAEKLNWALHMQREGSSQDGVIAEFRTSKGVLLSTGVFWEGVNIEGADLSHLIVFRLPFPVPADPVYEYKAAQAKNPLMDVYVPDMLLRLRQGTGRLIRSETDLGVLSILDSRLAAGARNPYREQVLAALPFTKVTEEFGVLERFVREKGIHR</sequence>
<dbReference type="SMART" id="SM00491">
    <property type="entry name" value="HELICc2"/>
    <property type="match status" value="1"/>
</dbReference>
<dbReference type="GO" id="GO:0016787">
    <property type="term" value="F:hydrolase activity"/>
    <property type="evidence" value="ECO:0007669"/>
    <property type="project" value="UniProtKB-KW"/>
</dbReference>
<dbReference type="SUPFAM" id="SSF52540">
    <property type="entry name" value="P-loop containing nucleoside triphosphate hydrolases"/>
    <property type="match status" value="1"/>
</dbReference>
<evidence type="ECO:0000256" key="4">
    <source>
        <dbReference type="ARBA" id="ARBA00022801"/>
    </source>
</evidence>
<dbReference type="Pfam" id="PF06733">
    <property type="entry name" value="DEAD_2"/>
    <property type="match status" value="1"/>
</dbReference>
<feature type="domain" description="Helicase ATP-binding" evidence="15">
    <location>
        <begin position="46"/>
        <end position="315"/>
    </location>
</feature>
<dbReference type="InterPro" id="IPR014001">
    <property type="entry name" value="Helicase_ATP-bd"/>
</dbReference>
<reference evidence="16 17" key="1">
    <citation type="submission" date="2021-03" db="EMBL/GenBank/DDBJ databases">
        <title>Genomic Encyclopedia of Type Strains, Phase IV (KMG-IV): sequencing the most valuable type-strain genomes for metagenomic binning, comparative biology and taxonomic classification.</title>
        <authorList>
            <person name="Goeker M."/>
        </authorList>
    </citation>
    <scope>NUCLEOTIDE SEQUENCE [LARGE SCALE GENOMIC DNA]</scope>
    <source>
        <strain evidence="16 17">DSM 101953</strain>
    </source>
</reference>
<comment type="caution">
    <text evidence="16">The sequence shown here is derived from an EMBL/GenBank/DDBJ whole genome shotgun (WGS) entry which is preliminary data.</text>
</comment>
<evidence type="ECO:0000259" key="15">
    <source>
        <dbReference type="PROSITE" id="PS51193"/>
    </source>
</evidence>
<evidence type="ECO:0000313" key="16">
    <source>
        <dbReference type="EMBL" id="MBP2113216.1"/>
    </source>
</evidence>
<accession>A0ABS4NT41</accession>
<dbReference type="PANTHER" id="PTHR11472:SF34">
    <property type="entry name" value="REGULATOR OF TELOMERE ELONGATION HELICASE 1"/>
    <property type="match status" value="1"/>
</dbReference>
<evidence type="ECO:0000256" key="7">
    <source>
        <dbReference type="ARBA" id="ARBA00023004"/>
    </source>
</evidence>
<evidence type="ECO:0000259" key="14">
    <source>
        <dbReference type="PROSITE" id="PS51192"/>
    </source>
</evidence>
<protein>
    <recommendedName>
        <fullName evidence="12">DNA 5'-3' helicase</fullName>
        <ecNumber evidence="12">5.6.2.3</ecNumber>
    </recommendedName>
</protein>